<dbReference type="InterPro" id="IPR036388">
    <property type="entry name" value="WH-like_DNA-bd_sf"/>
</dbReference>
<dbReference type="GO" id="GO:0006351">
    <property type="term" value="P:DNA-templated transcription"/>
    <property type="evidence" value="ECO:0007669"/>
    <property type="project" value="TreeGrafter"/>
</dbReference>
<dbReference type="Gene3D" id="3.40.190.10">
    <property type="entry name" value="Periplasmic binding protein-like II"/>
    <property type="match status" value="2"/>
</dbReference>
<comment type="caution">
    <text evidence="6">The sequence shown here is derived from an EMBL/GenBank/DDBJ whole genome shotgun (WGS) entry which is preliminary data.</text>
</comment>
<organism evidence="6 7">
    <name type="scientific">Pararhodobacter aggregans</name>
    <dbReference type="NCBI Taxonomy" id="404875"/>
    <lineage>
        <taxon>Bacteria</taxon>
        <taxon>Pseudomonadati</taxon>
        <taxon>Pseudomonadota</taxon>
        <taxon>Alphaproteobacteria</taxon>
        <taxon>Rhodobacterales</taxon>
        <taxon>Paracoccaceae</taxon>
        <taxon>Pararhodobacter</taxon>
    </lineage>
</organism>
<evidence type="ECO:0000256" key="1">
    <source>
        <dbReference type="ARBA" id="ARBA00009437"/>
    </source>
</evidence>
<evidence type="ECO:0000256" key="3">
    <source>
        <dbReference type="ARBA" id="ARBA00023125"/>
    </source>
</evidence>
<dbReference type="InterPro" id="IPR000847">
    <property type="entry name" value="LysR_HTH_N"/>
</dbReference>
<name>A0A2T7UKY9_9RHOB</name>
<dbReference type="AlphaFoldDB" id="A0A2T7UKY9"/>
<dbReference type="GO" id="GO:0043565">
    <property type="term" value="F:sequence-specific DNA binding"/>
    <property type="evidence" value="ECO:0007669"/>
    <property type="project" value="TreeGrafter"/>
</dbReference>
<dbReference type="InterPro" id="IPR036390">
    <property type="entry name" value="WH_DNA-bd_sf"/>
</dbReference>
<evidence type="ECO:0000256" key="4">
    <source>
        <dbReference type="ARBA" id="ARBA00023163"/>
    </source>
</evidence>
<dbReference type="InterPro" id="IPR058163">
    <property type="entry name" value="LysR-type_TF_proteobact-type"/>
</dbReference>
<evidence type="ECO:0000259" key="5">
    <source>
        <dbReference type="PROSITE" id="PS50931"/>
    </source>
</evidence>
<dbReference type="GO" id="GO:0003700">
    <property type="term" value="F:DNA-binding transcription factor activity"/>
    <property type="evidence" value="ECO:0007669"/>
    <property type="project" value="InterPro"/>
</dbReference>
<dbReference type="InterPro" id="IPR005119">
    <property type="entry name" value="LysR_subst-bd"/>
</dbReference>
<keyword evidence="2" id="KW-0805">Transcription regulation</keyword>
<dbReference type="SUPFAM" id="SSF46785">
    <property type="entry name" value="Winged helix' DNA-binding domain"/>
    <property type="match status" value="1"/>
</dbReference>
<dbReference type="Pfam" id="PF00126">
    <property type="entry name" value="HTH_1"/>
    <property type="match status" value="1"/>
</dbReference>
<dbReference type="PANTHER" id="PTHR30537">
    <property type="entry name" value="HTH-TYPE TRANSCRIPTIONAL REGULATOR"/>
    <property type="match status" value="1"/>
</dbReference>
<gene>
    <name evidence="6" type="ORF">DDE23_22040</name>
</gene>
<evidence type="ECO:0000313" key="6">
    <source>
        <dbReference type="EMBL" id="PVE45334.1"/>
    </source>
</evidence>
<dbReference type="EMBL" id="QDDR01000016">
    <property type="protein sequence ID" value="PVE45334.1"/>
    <property type="molecule type" value="Genomic_DNA"/>
</dbReference>
<dbReference type="PANTHER" id="PTHR30537:SF26">
    <property type="entry name" value="GLYCINE CLEAVAGE SYSTEM TRANSCRIPTIONAL ACTIVATOR"/>
    <property type="match status" value="1"/>
</dbReference>
<keyword evidence="7" id="KW-1185">Reference proteome</keyword>
<accession>A0A2T7UKY9</accession>
<dbReference type="OrthoDB" id="9813056at2"/>
<dbReference type="PROSITE" id="PS50931">
    <property type="entry name" value="HTH_LYSR"/>
    <property type="match status" value="2"/>
</dbReference>
<evidence type="ECO:0000256" key="2">
    <source>
        <dbReference type="ARBA" id="ARBA00023015"/>
    </source>
</evidence>
<keyword evidence="3" id="KW-0238">DNA-binding</keyword>
<feature type="domain" description="HTH lysR-type" evidence="5">
    <location>
        <begin position="1"/>
        <end position="34"/>
    </location>
</feature>
<dbReference type="Proteomes" id="UP000244810">
    <property type="component" value="Unassembled WGS sequence"/>
</dbReference>
<proteinExistence type="inferred from homology"/>
<dbReference type="Gene3D" id="1.10.10.10">
    <property type="entry name" value="Winged helix-like DNA-binding domain superfamily/Winged helix DNA-binding domain"/>
    <property type="match status" value="2"/>
</dbReference>
<evidence type="ECO:0000313" key="7">
    <source>
        <dbReference type="Proteomes" id="UP000244810"/>
    </source>
</evidence>
<protein>
    <submittedName>
        <fullName evidence="6">LysR family transcriptional regulator</fullName>
    </submittedName>
</protein>
<sequence length="338" mass="34226">MGVTAGAVRAKVRALEGALGVTLFQALPQGVTPTAEARDLAEGVARGLAALARALAPLGDPPLPLGTLRVLEAALRSGGFATAGEGLGLSPGAVAAQVRRVEDWAGRALFTRHARGVTPAAEALAVLPGLSRALARFDGLAIGAATVRIAALPAVAQLWLMPRLPALRAALPGIAVSVTALERPPEAKRAPYDLALFFAETGGRLLAEDALIPVCAPALAAGLRSAADLIRLPCLSDSSWAGDWRVWAAVVMPGRPVPRGVEHSLYALAVAEAMAGAGVLMGHTALLAGALAEGRLVAPLGPAVPVAKGLRLTRLRPLPRGGAAARVADWLAGPGLSP</sequence>
<dbReference type="SUPFAM" id="SSF53850">
    <property type="entry name" value="Periplasmic binding protein-like II"/>
    <property type="match status" value="1"/>
</dbReference>
<dbReference type="Pfam" id="PF03466">
    <property type="entry name" value="LysR_substrate"/>
    <property type="match status" value="1"/>
</dbReference>
<reference evidence="6 7" key="1">
    <citation type="journal article" date="2011" name="Syst. Appl. Microbiol.">
        <title>Defluviimonas denitrificans gen. nov., sp. nov., and Pararhodobacter aggregans gen. nov., sp. nov., non-phototrophic Rhodobacteraceae from the biofilter of a marine aquaculture.</title>
        <authorList>
            <person name="Foesel B.U."/>
            <person name="Drake H.L."/>
            <person name="Schramm A."/>
        </authorList>
    </citation>
    <scope>NUCLEOTIDE SEQUENCE [LARGE SCALE GENOMIC DNA]</scope>
    <source>
        <strain evidence="6 7">D1-19</strain>
    </source>
</reference>
<keyword evidence="4" id="KW-0804">Transcription</keyword>
<comment type="similarity">
    <text evidence="1">Belongs to the LysR transcriptional regulatory family.</text>
</comment>
<feature type="domain" description="HTH lysR-type" evidence="5">
    <location>
        <begin position="63"/>
        <end position="120"/>
    </location>
</feature>